<dbReference type="InterPro" id="IPR018289">
    <property type="entry name" value="MULE_transposase_dom"/>
</dbReference>
<gene>
    <name evidence="2" type="ORF">MSLAZ_1035</name>
</gene>
<organism evidence="2 3">
    <name type="scientific">Methanosarcina lacustris Z-7289</name>
    <dbReference type="NCBI Taxonomy" id="1434111"/>
    <lineage>
        <taxon>Archaea</taxon>
        <taxon>Methanobacteriati</taxon>
        <taxon>Methanobacteriota</taxon>
        <taxon>Stenosarchaea group</taxon>
        <taxon>Methanomicrobia</taxon>
        <taxon>Methanosarcinales</taxon>
        <taxon>Methanosarcinaceae</taxon>
        <taxon>Methanosarcina</taxon>
    </lineage>
</organism>
<reference evidence="2 3" key="1">
    <citation type="submission" date="2014-07" db="EMBL/GenBank/DDBJ databases">
        <title>Methanogenic archaea and the global carbon cycle.</title>
        <authorList>
            <person name="Henriksen J.R."/>
            <person name="Luke J."/>
            <person name="Reinhart S."/>
            <person name="Benedict M.N."/>
            <person name="Youngblut N.D."/>
            <person name="Metcalf M.E."/>
            <person name="Whitaker R.J."/>
            <person name="Metcalf W.W."/>
        </authorList>
    </citation>
    <scope>NUCLEOTIDE SEQUENCE [LARGE SCALE GENOMIC DNA]</scope>
    <source>
        <strain evidence="2 3">Z-7289</strain>
    </source>
</reference>
<evidence type="ECO:0000313" key="3">
    <source>
        <dbReference type="Proteomes" id="UP000033072"/>
    </source>
</evidence>
<proteinExistence type="predicted"/>
<dbReference type="EMBL" id="CP009515">
    <property type="protein sequence ID" value="AKB74296.1"/>
    <property type="molecule type" value="Genomic_DNA"/>
</dbReference>
<accession>A0A0E3S2F0</accession>
<protein>
    <recommendedName>
        <fullName evidence="1">MULE transposase domain-containing protein</fullName>
    </recommendedName>
</protein>
<evidence type="ECO:0000313" key="2">
    <source>
        <dbReference type="EMBL" id="AKB74296.1"/>
    </source>
</evidence>
<dbReference type="PATRIC" id="fig|1434111.4.peg.1323"/>
<sequence>MRYKSVYVVATEEKVILDFEVTDRLPTIEALMPLFIRIKNRFPEGKIQKIVSDEDKAIIGAVKRVFPEVAHSFCVFHQLKNVSKRYYEEFNSIEEIPDNDRVVYNEICQLIRSDTASVLLHIFKRYENLTLIWNFQKRLIKRFLMQKRFSRRM</sequence>
<keyword evidence="3" id="KW-1185">Reference proteome</keyword>
<name>A0A0E3S2F0_9EURY</name>
<dbReference type="HOGENOM" id="CLU_143942_0_0_2"/>
<dbReference type="Pfam" id="PF10551">
    <property type="entry name" value="MULE"/>
    <property type="match status" value="1"/>
</dbReference>
<dbReference type="KEGG" id="mls:MSLAZ_1035"/>
<dbReference type="AlphaFoldDB" id="A0A0E3S2F0"/>
<feature type="domain" description="MULE transposase" evidence="1">
    <location>
        <begin position="44"/>
        <end position="81"/>
    </location>
</feature>
<dbReference type="Proteomes" id="UP000033072">
    <property type="component" value="Chromosome"/>
</dbReference>
<evidence type="ECO:0000259" key="1">
    <source>
        <dbReference type="Pfam" id="PF10551"/>
    </source>
</evidence>